<dbReference type="Proteomes" id="UP000789920">
    <property type="component" value="Unassembled WGS sequence"/>
</dbReference>
<comment type="caution">
    <text evidence="1">The sequence shown here is derived from an EMBL/GenBank/DDBJ whole genome shotgun (WGS) entry which is preliminary data.</text>
</comment>
<proteinExistence type="predicted"/>
<keyword evidence="2" id="KW-1185">Reference proteome</keyword>
<gene>
    <name evidence="1" type="ORF">RPERSI_LOCUS23343</name>
</gene>
<feature type="non-terminal residue" evidence="1">
    <location>
        <position position="155"/>
    </location>
</feature>
<dbReference type="EMBL" id="CAJVQC010072565">
    <property type="protein sequence ID" value="CAG8811583.1"/>
    <property type="molecule type" value="Genomic_DNA"/>
</dbReference>
<evidence type="ECO:0000313" key="2">
    <source>
        <dbReference type="Proteomes" id="UP000789920"/>
    </source>
</evidence>
<accession>A0ACA9RVG9</accession>
<protein>
    <submittedName>
        <fullName evidence="1">5942_t:CDS:1</fullName>
    </submittedName>
</protein>
<name>A0ACA9RVG9_9GLOM</name>
<evidence type="ECO:0000313" key="1">
    <source>
        <dbReference type="EMBL" id="CAG8811583.1"/>
    </source>
</evidence>
<sequence>MFSNANAFDECVIAATDEKLTKEDWSLMSVVCEKVYKAGDQGSRDCIVSIQKRLLHRNANVQLYALTLTNTLVKECGISIHKEVCSRTFTSTLTKMLNDRNTHDLVKNRTLDLIQEWSSEFRSNPALSIMDETYRQLRSQNFQFPPQKPQKEPSE</sequence>
<organism evidence="1 2">
    <name type="scientific">Racocetra persica</name>
    <dbReference type="NCBI Taxonomy" id="160502"/>
    <lineage>
        <taxon>Eukaryota</taxon>
        <taxon>Fungi</taxon>
        <taxon>Fungi incertae sedis</taxon>
        <taxon>Mucoromycota</taxon>
        <taxon>Glomeromycotina</taxon>
        <taxon>Glomeromycetes</taxon>
        <taxon>Diversisporales</taxon>
        <taxon>Gigasporaceae</taxon>
        <taxon>Racocetra</taxon>
    </lineage>
</organism>
<reference evidence="1" key="1">
    <citation type="submission" date="2021-06" db="EMBL/GenBank/DDBJ databases">
        <authorList>
            <person name="Kallberg Y."/>
            <person name="Tangrot J."/>
            <person name="Rosling A."/>
        </authorList>
    </citation>
    <scope>NUCLEOTIDE SEQUENCE</scope>
    <source>
        <strain evidence="1">MA461A</strain>
    </source>
</reference>